<sequence>MPPVFDWWGRETHRGTPVVVKMDNPNWSISDADDDFVISSTRSGKKGVRGKNAKQLTWVLLLKAHKAAGCLASFGSAVVGIASAVRRRLVSGRTDEADEMEEEEDEEEDRGKSAMVILSPPGDEAVSSRTTRSRRLYSFIKAFLFVSLAMLLFEIAAYINGSHAISPEIHRLVSESFGVHGFFLWVYTTWMMIRVDYIAPPLQFLANVCVALFLIQSADRFILCLGCFWIRLKGIKPESKLTTSPDDKDLESGVKDYFPMVLVQIPMCNEKEVYHQSIAAACNLDWPKNDILIQVLDDSDDPITRCLIKEEVVKWQRTGVRIVYRHRLNREGYKAGNLKSAMNCDYVKDYEFVTIFDADFQPSPDFLKRTVPHFKENDEIGLVQARWSFVNKDENLLTRLQNINLCFHFEVEQQVNGIFLNFFGFNGTAGVWRIKALVDAGGWLERTTVEDMDIAVRAHLKGWKFVYLNDVECQCELPESYEAYRKQQHRWHSGPMQLFRLCLPAIIRSKISFWKKSNLIFLFFLLRKLVLPFYSFTLFCIILPITMFIPEAELPSWVICYVPAIMSFMNILPSPKSFPFIVPYLLFENTMSVTKFNAMISGLLQLGSAYEWVVTKKSGRASEGDLHLLAHHKKEADEKLPVRSESAPDLDAVLKEKLEKECKKEKKKHNRIYRKELTIAFLLLTAAARSLLSAQGIHFYFLLFQGISFLLVGLDLIGEQID</sequence>
<dbReference type="GO" id="GO:0048868">
    <property type="term" value="P:pollen tube development"/>
    <property type="evidence" value="ECO:0007669"/>
    <property type="project" value="UniProtKB-ARBA"/>
</dbReference>
<dbReference type="GO" id="GO:0099402">
    <property type="term" value="P:plant organ development"/>
    <property type="evidence" value="ECO:0007669"/>
    <property type="project" value="UniProtKB-ARBA"/>
</dbReference>
<evidence type="ECO:0000256" key="5">
    <source>
        <dbReference type="ARBA" id="ARBA00022989"/>
    </source>
</evidence>
<keyword evidence="6" id="KW-0333">Golgi apparatus</keyword>
<dbReference type="AlphaFoldDB" id="A0A0K9Q4P8"/>
<dbReference type="FunFam" id="3.90.550.10:FF:000007">
    <property type="entry name" value="probable xyloglucan glycosyltransferase 5"/>
    <property type="match status" value="1"/>
</dbReference>
<dbReference type="PANTHER" id="PTHR32044">
    <property type="entry name" value="GLUCOMANNAN 4-BETA-MANNOSYLTRANSFERASE 9"/>
    <property type="match status" value="1"/>
</dbReference>
<accession>A0A0K9Q4P8</accession>
<reference evidence="15" key="1">
    <citation type="journal article" date="2016" name="Nature">
        <title>The genome of the seagrass Zostera marina reveals angiosperm adaptation to the sea.</title>
        <authorList>
            <person name="Olsen J.L."/>
            <person name="Rouze P."/>
            <person name="Verhelst B."/>
            <person name="Lin Y.-C."/>
            <person name="Bayer T."/>
            <person name="Collen J."/>
            <person name="Dattolo E."/>
            <person name="De Paoli E."/>
            <person name="Dittami S."/>
            <person name="Maumus F."/>
            <person name="Michel G."/>
            <person name="Kersting A."/>
            <person name="Lauritano C."/>
            <person name="Lohaus R."/>
            <person name="Toepel M."/>
            <person name="Tonon T."/>
            <person name="Vanneste K."/>
            <person name="Amirebrahimi M."/>
            <person name="Brakel J."/>
            <person name="Bostroem C."/>
            <person name="Chovatia M."/>
            <person name="Grimwood J."/>
            <person name="Jenkins J.W."/>
            <person name="Jueterbock A."/>
            <person name="Mraz A."/>
            <person name="Stam W.T."/>
            <person name="Tice H."/>
            <person name="Bornberg-Bauer E."/>
            <person name="Green P.J."/>
            <person name="Pearson G.A."/>
            <person name="Procaccini G."/>
            <person name="Duarte C.M."/>
            <person name="Schmutz J."/>
            <person name="Reusch T.B.H."/>
            <person name="Van de Peer Y."/>
        </authorList>
    </citation>
    <scope>NUCLEOTIDE SEQUENCE [LARGE SCALE GENOMIC DNA]</scope>
    <source>
        <strain evidence="15">cv. Finnish</strain>
    </source>
</reference>
<organism evidence="14 15">
    <name type="scientific">Zostera marina</name>
    <name type="common">Eelgrass</name>
    <dbReference type="NCBI Taxonomy" id="29655"/>
    <lineage>
        <taxon>Eukaryota</taxon>
        <taxon>Viridiplantae</taxon>
        <taxon>Streptophyta</taxon>
        <taxon>Embryophyta</taxon>
        <taxon>Tracheophyta</taxon>
        <taxon>Spermatophyta</taxon>
        <taxon>Magnoliopsida</taxon>
        <taxon>Liliopsida</taxon>
        <taxon>Zosteraceae</taxon>
        <taxon>Zostera</taxon>
    </lineage>
</organism>
<evidence type="ECO:0000256" key="6">
    <source>
        <dbReference type="ARBA" id="ARBA00023034"/>
    </source>
</evidence>
<dbReference type="InterPro" id="IPR001173">
    <property type="entry name" value="Glyco_trans_2-like"/>
</dbReference>
<evidence type="ECO:0000256" key="8">
    <source>
        <dbReference type="ARBA" id="ARBA00023316"/>
    </source>
</evidence>
<feature type="transmembrane region" description="Helical" evidence="12">
    <location>
        <begin position="519"/>
        <end position="548"/>
    </location>
</feature>
<feature type="transmembrane region" description="Helical" evidence="12">
    <location>
        <begin position="136"/>
        <end position="160"/>
    </location>
</feature>
<feature type="region of interest" description="Disordered" evidence="11">
    <location>
        <begin position="92"/>
        <end position="113"/>
    </location>
</feature>
<evidence type="ECO:0000256" key="1">
    <source>
        <dbReference type="ARBA" id="ARBA00004653"/>
    </source>
</evidence>
<dbReference type="EMBL" id="LFYR01000167">
    <property type="protein sequence ID" value="KMZ75440.1"/>
    <property type="molecule type" value="Genomic_DNA"/>
</dbReference>
<evidence type="ECO:0000313" key="15">
    <source>
        <dbReference type="Proteomes" id="UP000036987"/>
    </source>
</evidence>
<feature type="compositionally biased region" description="Acidic residues" evidence="11">
    <location>
        <begin position="96"/>
        <end position="108"/>
    </location>
</feature>
<comment type="subcellular location">
    <subcellularLocation>
        <location evidence="1">Golgi apparatus membrane</location>
        <topology evidence="1">Multi-pass membrane protein</topology>
    </subcellularLocation>
</comment>
<evidence type="ECO:0000256" key="10">
    <source>
        <dbReference type="ARBA" id="ARBA00061151"/>
    </source>
</evidence>
<dbReference type="Proteomes" id="UP000036987">
    <property type="component" value="Unassembled WGS sequence"/>
</dbReference>
<evidence type="ECO:0000256" key="11">
    <source>
        <dbReference type="SAM" id="MobiDB-lite"/>
    </source>
</evidence>
<comment type="similarity">
    <text evidence="10">Belongs to the glycosyltransferase 2 family. Plant cellulose synthase-like C subfamily.</text>
</comment>
<evidence type="ECO:0000256" key="7">
    <source>
        <dbReference type="ARBA" id="ARBA00023136"/>
    </source>
</evidence>
<evidence type="ECO:0000259" key="13">
    <source>
        <dbReference type="Pfam" id="PF13632"/>
    </source>
</evidence>
<dbReference type="STRING" id="29655.A0A0K9Q4P8"/>
<dbReference type="GO" id="GO:0000139">
    <property type="term" value="C:Golgi membrane"/>
    <property type="evidence" value="ECO:0007669"/>
    <property type="project" value="UniProtKB-SubCell"/>
</dbReference>
<keyword evidence="7 12" id="KW-0472">Membrane</keyword>
<evidence type="ECO:0000256" key="9">
    <source>
        <dbReference type="ARBA" id="ARBA00055179"/>
    </source>
</evidence>
<comment type="function">
    <text evidence="9">Probable beta-1,4-glucan synthase rather involved in the synthesis of the xyloglucan backbone than cellulose. Seems to work simultaneously with xyloglucan 6-xylosyltransferase. Xyloglucan is a noncellulosic polysaccharides of plant cell wall and consists of a glucan backbone substituted by xylose, galactose and fucose.</text>
</comment>
<gene>
    <name evidence="14" type="ORF">ZOSMA_114G00370</name>
</gene>
<evidence type="ECO:0000256" key="4">
    <source>
        <dbReference type="ARBA" id="ARBA00022692"/>
    </source>
</evidence>
<evidence type="ECO:0000256" key="2">
    <source>
        <dbReference type="ARBA" id="ARBA00022676"/>
    </source>
</evidence>
<dbReference type="GO" id="GO:0005794">
    <property type="term" value="C:Golgi apparatus"/>
    <property type="evidence" value="ECO:0000318"/>
    <property type="project" value="GO_Central"/>
</dbReference>
<evidence type="ECO:0000256" key="12">
    <source>
        <dbReference type="SAM" id="Phobius"/>
    </source>
</evidence>
<keyword evidence="4 12" id="KW-0812">Transmembrane</keyword>
<dbReference type="GO" id="GO:0016757">
    <property type="term" value="F:glycosyltransferase activity"/>
    <property type="evidence" value="ECO:0000318"/>
    <property type="project" value="GO_Central"/>
</dbReference>
<keyword evidence="5 12" id="KW-1133">Transmembrane helix</keyword>
<dbReference type="InterPro" id="IPR029044">
    <property type="entry name" value="Nucleotide-diphossugar_trans"/>
</dbReference>
<dbReference type="OrthoDB" id="72851at2759"/>
<name>A0A0K9Q4P8_ZOSMR</name>
<protein>
    <submittedName>
        <fullName evidence="14">Cellulose synthase-like CSLC, family GT2</fullName>
    </submittedName>
</protein>
<evidence type="ECO:0000313" key="14">
    <source>
        <dbReference type="EMBL" id="KMZ75440.1"/>
    </source>
</evidence>
<dbReference type="SUPFAM" id="SSF53448">
    <property type="entry name" value="Nucleotide-diphospho-sugar transferases"/>
    <property type="match status" value="1"/>
</dbReference>
<keyword evidence="3" id="KW-0808">Transferase</keyword>
<keyword evidence="15" id="KW-1185">Reference proteome</keyword>
<keyword evidence="2" id="KW-0328">Glycosyltransferase</keyword>
<dbReference type="GO" id="GO:0071555">
    <property type="term" value="P:cell wall organization"/>
    <property type="evidence" value="ECO:0007669"/>
    <property type="project" value="UniProtKB-KW"/>
</dbReference>
<comment type="caution">
    <text evidence="14">The sequence shown here is derived from an EMBL/GenBank/DDBJ whole genome shotgun (WGS) entry which is preliminary data.</text>
</comment>
<keyword evidence="8" id="KW-0961">Cell wall biogenesis/degradation</keyword>
<feature type="transmembrane region" description="Helical" evidence="12">
    <location>
        <begin position="672"/>
        <end position="691"/>
    </location>
</feature>
<dbReference type="OMA" id="VECQCEI"/>
<dbReference type="Gene3D" id="3.90.550.10">
    <property type="entry name" value="Spore Coat Polysaccharide Biosynthesis Protein SpsA, Chain A"/>
    <property type="match status" value="1"/>
</dbReference>
<dbReference type="PANTHER" id="PTHR32044:SF44">
    <property type="entry name" value="XYLOGLUCAN GLYCOSYLTRANSFERASE 12-RELATED"/>
    <property type="match status" value="1"/>
</dbReference>
<feature type="domain" description="Glycosyltransferase 2-like" evidence="13">
    <location>
        <begin position="353"/>
        <end position="548"/>
    </location>
</feature>
<proteinExistence type="inferred from homology"/>
<evidence type="ECO:0000256" key="3">
    <source>
        <dbReference type="ARBA" id="ARBA00022679"/>
    </source>
</evidence>
<dbReference type="Pfam" id="PF13632">
    <property type="entry name" value="Glyco_trans_2_3"/>
    <property type="match status" value="1"/>
</dbReference>